<evidence type="ECO:0000259" key="3">
    <source>
        <dbReference type="PROSITE" id="PS50825"/>
    </source>
</evidence>
<feature type="compositionally biased region" description="Polar residues" evidence="2">
    <location>
        <begin position="663"/>
        <end position="679"/>
    </location>
</feature>
<reference evidence="4" key="2">
    <citation type="submission" date="2021-01" db="UniProtKB">
        <authorList>
            <consortium name="EnsemblMetazoa"/>
        </authorList>
    </citation>
    <scope>IDENTIFICATION</scope>
</reference>
<reference evidence="5" key="1">
    <citation type="submission" date="2015-02" db="EMBL/GenBank/DDBJ databases">
        <title>Genome sequencing for Strongylocentrotus purpuratus.</title>
        <authorList>
            <person name="Murali S."/>
            <person name="Liu Y."/>
            <person name="Vee V."/>
            <person name="English A."/>
            <person name="Wang M."/>
            <person name="Skinner E."/>
            <person name="Han Y."/>
            <person name="Muzny D.M."/>
            <person name="Worley K.C."/>
            <person name="Gibbs R.A."/>
        </authorList>
    </citation>
    <scope>NUCLEOTIDE SEQUENCE</scope>
</reference>
<dbReference type="InterPro" id="IPR035940">
    <property type="entry name" value="CAP_sf"/>
</dbReference>
<protein>
    <recommendedName>
        <fullName evidence="3">HYR domain-containing protein</fullName>
    </recommendedName>
</protein>
<evidence type="ECO:0000256" key="2">
    <source>
        <dbReference type="SAM" id="MobiDB-lite"/>
    </source>
</evidence>
<evidence type="ECO:0000313" key="4">
    <source>
        <dbReference type="EnsemblMetazoa" id="XP_030832029"/>
    </source>
</evidence>
<keyword evidence="5" id="KW-1185">Reference proteome</keyword>
<feature type="domain" description="HYR" evidence="3">
    <location>
        <begin position="236"/>
        <end position="323"/>
    </location>
</feature>
<dbReference type="GeneID" id="115920409"/>
<dbReference type="Gene3D" id="3.40.33.10">
    <property type="entry name" value="CAP"/>
    <property type="match status" value="1"/>
</dbReference>
<dbReference type="Proteomes" id="UP000007110">
    <property type="component" value="Unassembled WGS sequence"/>
</dbReference>
<evidence type="ECO:0000313" key="5">
    <source>
        <dbReference type="Proteomes" id="UP000007110"/>
    </source>
</evidence>
<dbReference type="EnsemblMetazoa" id="XM_030976169">
    <property type="protein sequence ID" value="XP_030832029"/>
    <property type="gene ID" value="LOC115920409"/>
</dbReference>
<feature type="region of interest" description="Disordered" evidence="2">
    <location>
        <begin position="1"/>
        <end position="22"/>
    </location>
</feature>
<dbReference type="InterPro" id="IPR014044">
    <property type="entry name" value="CAP_dom"/>
</dbReference>
<dbReference type="Pfam" id="PF26588">
    <property type="entry name" value="GAIN_ADGRA3"/>
    <property type="match status" value="1"/>
</dbReference>
<dbReference type="Pfam" id="PF02494">
    <property type="entry name" value="HYR"/>
    <property type="match status" value="1"/>
</dbReference>
<dbReference type="KEGG" id="spu:115920409"/>
<dbReference type="SUPFAM" id="SSF55797">
    <property type="entry name" value="PR-1-like"/>
    <property type="match status" value="1"/>
</dbReference>
<proteinExistence type="predicted"/>
<dbReference type="InterPro" id="IPR003410">
    <property type="entry name" value="HYR_dom"/>
</dbReference>
<dbReference type="PANTHER" id="PTHR45692">
    <property type="entry name" value="G_PROTEIN_RECEP_F2_4 DOMAIN-CONTAINING PROTEIN"/>
    <property type="match status" value="1"/>
</dbReference>
<dbReference type="Pfam" id="PF00188">
    <property type="entry name" value="CAP"/>
    <property type="match status" value="1"/>
</dbReference>
<organism evidence="4 5">
    <name type="scientific">Strongylocentrotus purpuratus</name>
    <name type="common">Purple sea urchin</name>
    <dbReference type="NCBI Taxonomy" id="7668"/>
    <lineage>
        <taxon>Eukaryota</taxon>
        <taxon>Metazoa</taxon>
        <taxon>Echinodermata</taxon>
        <taxon>Eleutherozoa</taxon>
        <taxon>Echinozoa</taxon>
        <taxon>Echinoidea</taxon>
        <taxon>Euechinoidea</taxon>
        <taxon>Echinacea</taxon>
        <taxon>Camarodonta</taxon>
        <taxon>Echinidea</taxon>
        <taxon>Strongylocentrotidae</taxon>
        <taxon>Strongylocentrotus</taxon>
    </lineage>
</organism>
<name>A0A7M7SUC5_STRPU</name>
<dbReference type="OrthoDB" id="337038at2759"/>
<dbReference type="InParanoid" id="A0A7M7SUC5"/>
<evidence type="ECO:0000256" key="1">
    <source>
        <dbReference type="ARBA" id="ARBA00022737"/>
    </source>
</evidence>
<dbReference type="PROSITE" id="PS50825">
    <property type="entry name" value="HYR"/>
    <property type="match status" value="1"/>
</dbReference>
<dbReference type="AlphaFoldDB" id="A0A7M7SUC5"/>
<feature type="region of interest" description="Disordered" evidence="2">
    <location>
        <begin position="663"/>
        <end position="682"/>
    </location>
</feature>
<feature type="region of interest" description="Disordered" evidence="2">
    <location>
        <begin position="387"/>
        <end position="464"/>
    </location>
</feature>
<accession>A0A7M7SUC5</accession>
<dbReference type="PANTHER" id="PTHR45692:SF1">
    <property type="entry name" value="G-PROTEIN COUPLED RECEPTORS FAMILY 2 PROFILE 2 DOMAIN-CONTAINING PROTEIN"/>
    <property type="match status" value="1"/>
</dbReference>
<dbReference type="InterPro" id="IPR058808">
    <property type="entry name" value="GAIN_ADGRA2/3"/>
</dbReference>
<keyword evidence="1" id="KW-0677">Repeat</keyword>
<sequence length="755" mass="80821">MPISVSEASRHAPTKLREGIETEHAPSYKNSLLLVEDGLSKSRGKRATPGTPLPFSAEEETNLVNLHNNYRRLVSPPASNMDYMIWDAELAAWAQEWSDGCYYEHGFPPAADNVAVGQNLWRGLVHEQPDGSGPISSWWDEWQWYDYETDSCQPGKICTHYTQCSTTCEVNCKNCGVINDDCTCTCTPQFTGVDCSAPCGDYDANCGTGWPQILCSGMIQGFEFVLEQCPAMCGLCSVEPDTLITGCPTAIQRILNTDSLTNDRFAIVTWIEPISSLTSVVMTSQSHVPGTRFPVGQTSVQYVFSSDTQEVAATCCFDVEVIFRLVCSNTTIASDFGDVRLPASEVGTTIDSMELCPDILIPIIHAVCQLGSNGTASWAIDIKCTTEGTTTGGTTTEGTSARGTTTGGNATEETSAKGTTTGGTTAEGTSATGMTTVGKTTVGTSAKGGTTPGGTTTEVTTTDGTITEGNMTRSLAGILKTGISGDNLSNISRAVFLITEETEYITVTDMGLLVDILQQISYLNSTDANVTDDIVGIVNNLMNAEKEILTSAQRKGNFTTAIVQIMESQLNTVDVHNGSFDTSYTNIAAKVLDLPSESVLDGLVVTMFTENKEDLSSSNVKVGTHQDTPTETIAEDTFARVVVPIEATQIVTVPKATIESESLATQLPGSNPGSTTRSGLSGDPGSVISDYLRIVFLVYVDDVMFPSPTLAQLNQESEDFNRTVNTPVVSLVIGGRKIEHLMEPINITFSRLMVK</sequence>
<dbReference type="SMART" id="SM00198">
    <property type="entry name" value="SCP"/>
    <property type="match status" value="1"/>
</dbReference>
<dbReference type="RefSeq" id="XP_030832029.1">
    <property type="nucleotide sequence ID" value="XM_030976169.1"/>
</dbReference>